<evidence type="ECO:0000256" key="4">
    <source>
        <dbReference type="ARBA" id="ARBA00022741"/>
    </source>
</evidence>
<feature type="domain" description="Thymidylate kinase-like" evidence="9">
    <location>
        <begin position="9"/>
        <end position="197"/>
    </location>
</feature>
<feature type="binding site" evidence="8">
    <location>
        <begin position="11"/>
        <end position="18"/>
    </location>
    <ligand>
        <name>ATP</name>
        <dbReference type="ChEBI" id="CHEBI:30616"/>
    </ligand>
</feature>
<dbReference type="Proteomes" id="UP001484239">
    <property type="component" value="Unassembled WGS sequence"/>
</dbReference>
<dbReference type="InterPro" id="IPR018094">
    <property type="entry name" value="Thymidylate_kinase"/>
</dbReference>
<dbReference type="Pfam" id="PF02223">
    <property type="entry name" value="Thymidylate_kin"/>
    <property type="match status" value="1"/>
</dbReference>
<gene>
    <name evidence="8 10" type="primary">tmk</name>
    <name evidence="10" type="ORF">WI372_14240</name>
</gene>
<comment type="function">
    <text evidence="8">Phosphorylation of dTMP to form dTDP in both de novo and salvage pathways of dTTP synthesis.</text>
</comment>
<keyword evidence="3 8" id="KW-0545">Nucleotide biosynthesis</keyword>
<evidence type="ECO:0000256" key="5">
    <source>
        <dbReference type="ARBA" id="ARBA00022777"/>
    </source>
</evidence>
<comment type="caution">
    <text evidence="10">The sequence shown here is derived from an EMBL/GenBank/DDBJ whole genome shotgun (WGS) entry which is preliminary data.</text>
</comment>
<dbReference type="PANTHER" id="PTHR10344">
    <property type="entry name" value="THYMIDYLATE KINASE"/>
    <property type="match status" value="1"/>
</dbReference>
<dbReference type="NCBIfam" id="TIGR00041">
    <property type="entry name" value="DTMP_kinase"/>
    <property type="match status" value="1"/>
</dbReference>
<name>A0ABU9EDK1_9BACT</name>
<dbReference type="PANTHER" id="PTHR10344:SF4">
    <property type="entry name" value="UMP-CMP KINASE 2, MITOCHONDRIAL"/>
    <property type="match status" value="1"/>
</dbReference>
<dbReference type="InterPro" id="IPR027417">
    <property type="entry name" value="P-loop_NTPase"/>
</dbReference>
<proteinExistence type="inferred from homology"/>
<evidence type="ECO:0000256" key="3">
    <source>
        <dbReference type="ARBA" id="ARBA00022727"/>
    </source>
</evidence>
<dbReference type="EMBL" id="JBBHLI010000009">
    <property type="protein sequence ID" value="MEK9502148.1"/>
    <property type="molecule type" value="Genomic_DNA"/>
</dbReference>
<dbReference type="SUPFAM" id="SSF52540">
    <property type="entry name" value="P-loop containing nucleoside triphosphate hydrolases"/>
    <property type="match status" value="1"/>
</dbReference>
<evidence type="ECO:0000313" key="10">
    <source>
        <dbReference type="EMBL" id="MEK9502148.1"/>
    </source>
</evidence>
<evidence type="ECO:0000256" key="1">
    <source>
        <dbReference type="ARBA" id="ARBA00009776"/>
    </source>
</evidence>
<protein>
    <recommendedName>
        <fullName evidence="8">Thymidylate kinase</fullName>
        <ecNumber evidence="8">2.7.4.9</ecNumber>
    </recommendedName>
    <alternativeName>
        <fullName evidence="8">dTMP kinase</fullName>
    </alternativeName>
</protein>
<evidence type="ECO:0000313" key="11">
    <source>
        <dbReference type="Proteomes" id="UP001484239"/>
    </source>
</evidence>
<keyword evidence="6 8" id="KW-0067">ATP-binding</keyword>
<dbReference type="GO" id="GO:0004798">
    <property type="term" value="F:dTMP kinase activity"/>
    <property type="evidence" value="ECO:0007669"/>
    <property type="project" value="UniProtKB-EC"/>
</dbReference>
<evidence type="ECO:0000256" key="7">
    <source>
        <dbReference type="ARBA" id="ARBA00048743"/>
    </source>
</evidence>
<organism evidence="10 11">
    <name type="scientific">Gaopeijia maritima</name>
    <dbReference type="NCBI Taxonomy" id="3119007"/>
    <lineage>
        <taxon>Bacteria</taxon>
        <taxon>Pseudomonadati</taxon>
        <taxon>Gemmatimonadota</taxon>
        <taxon>Longimicrobiia</taxon>
        <taxon>Gaopeijiales</taxon>
        <taxon>Gaopeijiaceae</taxon>
        <taxon>Gaopeijia</taxon>
    </lineage>
</organism>
<dbReference type="RefSeq" id="WP_405276635.1">
    <property type="nucleotide sequence ID" value="NZ_JBBHLI010000009.1"/>
</dbReference>
<dbReference type="EC" id="2.7.4.9" evidence="8"/>
<accession>A0ABU9EDK1</accession>
<evidence type="ECO:0000259" key="9">
    <source>
        <dbReference type="Pfam" id="PF02223"/>
    </source>
</evidence>
<comment type="catalytic activity">
    <reaction evidence="7 8">
        <text>dTMP + ATP = dTDP + ADP</text>
        <dbReference type="Rhea" id="RHEA:13517"/>
        <dbReference type="ChEBI" id="CHEBI:30616"/>
        <dbReference type="ChEBI" id="CHEBI:58369"/>
        <dbReference type="ChEBI" id="CHEBI:63528"/>
        <dbReference type="ChEBI" id="CHEBI:456216"/>
        <dbReference type="EC" id="2.7.4.9"/>
    </reaction>
</comment>
<dbReference type="InterPro" id="IPR039430">
    <property type="entry name" value="Thymidylate_kin-like_dom"/>
</dbReference>
<evidence type="ECO:0000256" key="2">
    <source>
        <dbReference type="ARBA" id="ARBA00022679"/>
    </source>
</evidence>
<keyword evidence="2 8" id="KW-0808">Transferase</keyword>
<evidence type="ECO:0000256" key="8">
    <source>
        <dbReference type="HAMAP-Rule" id="MF_00165"/>
    </source>
</evidence>
<keyword evidence="5 8" id="KW-0418">Kinase</keyword>
<sequence length="216" mass="23460">MSRARFVVLEGVEGAGKTTQVRLLSAWLRELGIDHLTAREPGGTEVGEAIREVLLARRDAEMAAETELLLMLAARATFVREVVEPALAAGRVVLADRFDFSTFAYQGYGRGLDLDEVRRLNTFATGGLRPDLTIVLDLPVDEGAARQAREGAEPDRIEGAGRDFLERVADGYRALAAGEGRARTIDARGEAEAVHRRLRALLGSTFPETFPVRAGS</sequence>
<evidence type="ECO:0000256" key="6">
    <source>
        <dbReference type="ARBA" id="ARBA00022840"/>
    </source>
</evidence>
<comment type="similarity">
    <text evidence="1 8">Belongs to the thymidylate kinase family.</text>
</comment>
<dbReference type="Gene3D" id="3.40.50.300">
    <property type="entry name" value="P-loop containing nucleotide triphosphate hydrolases"/>
    <property type="match status" value="1"/>
</dbReference>
<reference evidence="10 11" key="1">
    <citation type="submission" date="2024-02" db="EMBL/GenBank/DDBJ databases">
        <title>A novel Gemmatimonadota bacterium.</title>
        <authorList>
            <person name="Du Z.-J."/>
            <person name="Ye Y.-Q."/>
        </authorList>
    </citation>
    <scope>NUCLEOTIDE SEQUENCE [LARGE SCALE GENOMIC DNA]</scope>
    <source>
        <strain evidence="10 11">DH-20</strain>
    </source>
</reference>
<dbReference type="CDD" id="cd01672">
    <property type="entry name" value="TMPK"/>
    <property type="match status" value="1"/>
</dbReference>
<dbReference type="HAMAP" id="MF_00165">
    <property type="entry name" value="Thymidylate_kinase"/>
    <property type="match status" value="1"/>
</dbReference>
<keyword evidence="11" id="KW-1185">Reference proteome</keyword>
<keyword evidence="4 8" id="KW-0547">Nucleotide-binding</keyword>